<dbReference type="Proteomes" id="UP000299102">
    <property type="component" value="Unassembled WGS sequence"/>
</dbReference>
<name>A0A4C2AFG4_EUMVA</name>
<accession>A0A4C2AFG4</accession>
<dbReference type="EMBL" id="BGZK01003023">
    <property type="protein sequence ID" value="GBP97894.1"/>
    <property type="molecule type" value="Genomic_DNA"/>
</dbReference>
<dbReference type="AlphaFoldDB" id="A0A4C2AFG4"/>
<evidence type="ECO:0000313" key="2">
    <source>
        <dbReference type="Proteomes" id="UP000299102"/>
    </source>
</evidence>
<dbReference type="OrthoDB" id="407509at2759"/>
<keyword evidence="2" id="KW-1185">Reference proteome</keyword>
<evidence type="ECO:0000313" key="1">
    <source>
        <dbReference type="EMBL" id="GBP97894.1"/>
    </source>
</evidence>
<dbReference type="PANTHER" id="PTHR47027">
    <property type="entry name" value="REVERSE TRANSCRIPTASE DOMAIN-CONTAINING PROTEIN"/>
    <property type="match status" value="1"/>
</dbReference>
<dbReference type="PANTHER" id="PTHR47027:SF8">
    <property type="entry name" value="RIBONUCLEASE H"/>
    <property type="match status" value="1"/>
</dbReference>
<reference evidence="1 2" key="1">
    <citation type="journal article" date="2019" name="Commun. Biol.">
        <title>The bagworm genome reveals a unique fibroin gene that provides high tensile strength.</title>
        <authorList>
            <person name="Kono N."/>
            <person name="Nakamura H."/>
            <person name="Ohtoshi R."/>
            <person name="Tomita M."/>
            <person name="Numata K."/>
            <person name="Arakawa K."/>
        </authorList>
    </citation>
    <scope>NUCLEOTIDE SEQUENCE [LARGE SCALE GENOMIC DNA]</scope>
</reference>
<sequence length="127" mass="14809">MSPMLDEQQPVEQAGFKRSFSTRDHIHTVKQILEKYNEYNKNVYMVFIDYIKAFDSLSHSYVWVTLERQGLPGSFIVVPKRWKEKPWKTVYKMGGRHQNDCWPKVETGNSGQTTVEIVEGGLCQEAH</sequence>
<comment type="caution">
    <text evidence="1">The sequence shown here is derived from an EMBL/GenBank/DDBJ whole genome shotgun (WGS) entry which is preliminary data.</text>
</comment>
<gene>
    <name evidence="1" type="ORF">EVAR_63915_1</name>
</gene>
<proteinExistence type="predicted"/>
<dbReference type="STRING" id="151549.A0A4C2AFG4"/>
<protein>
    <submittedName>
        <fullName evidence="1">Uncharacterized protein</fullName>
    </submittedName>
</protein>
<organism evidence="1 2">
    <name type="scientific">Eumeta variegata</name>
    <name type="common">Bagworm moth</name>
    <name type="synonym">Eumeta japonica</name>
    <dbReference type="NCBI Taxonomy" id="151549"/>
    <lineage>
        <taxon>Eukaryota</taxon>
        <taxon>Metazoa</taxon>
        <taxon>Ecdysozoa</taxon>
        <taxon>Arthropoda</taxon>
        <taxon>Hexapoda</taxon>
        <taxon>Insecta</taxon>
        <taxon>Pterygota</taxon>
        <taxon>Neoptera</taxon>
        <taxon>Endopterygota</taxon>
        <taxon>Lepidoptera</taxon>
        <taxon>Glossata</taxon>
        <taxon>Ditrysia</taxon>
        <taxon>Tineoidea</taxon>
        <taxon>Psychidae</taxon>
        <taxon>Oiketicinae</taxon>
        <taxon>Eumeta</taxon>
    </lineage>
</organism>